<dbReference type="Proteomes" id="UP000241890">
    <property type="component" value="Unassembled WGS sequence"/>
</dbReference>
<reference evidence="1 2" key="1">
    <citation type="submission" date="2017-12" db="EMBL/GenBank/DDBJ databases">
        <title>Sequencing, de novo assembly and annotation of complete genome of a new Thraustochytrid species, strain FCC1311.</title>
        <authorList>
            <person name="Sedici K."/>
            <person name="Godart F."/>
            <person name="Aiese Cigliano R."/>
            <person name="Sanseverino W."/>
            <person name="Barakat M."/>
            <person name="Ortet P."/>
            <person name="Marechal E."/>
            <person name="Cagnac O."/>
            <person name="Amato A."/>
        </authorList>
    </citation>
    <scope>NUCLEOTIDE SEQUENCE [LARGE SCALE GENOMIC DNA]</scope>
</reference>
<accession>A0A2R5H1U6</accession>
<proteinExistence type="predicted"/>
<gene>
    <name evidence="1" type="ORF">FCC1311_112762</name>
</gene>
<evidence type="ECO:0000313" key="2">
    <source>
        <dbReference type="Proteomes" id="UP000241890"/>
    </source>
</evidence>
<dbReference type="OrthoDB" id="6064973at2759"/>
<name>A0A2R5H1U6_9STRA</name>
<organism evidence="1 2">
    <name type="scientific">Hondaea fermentalgiana</name>
    <dbReference type="NCBI Taxonomy" id="2315210"/>
    <lineage>
        <taxon>Eukaryota</taxon>
        <taxon>Sar</taxon>
        <taxon>Stramenopiles</taxon>
        <taxon>Bigyra</taxon>
        <taxon>Labyrinthulomycetes</taxon>
        <taxon>Thraustochytrida</taxon>
        <taxon>Thraustochytriidae</taxon>
        <taxon>Hondaea</taxon>
    </lineage>
</organism>
<protein>
    <submittedName>
        <fullName evidence="1">Uncharacterized protein</fullName>
    </submittedName>
</protein>
<sequence length="419" mass="46189">MHVEKLAAHNSCYANRILHMPSKQLVIGKWVVSASGDVKKLTGLSHGKLIDNVRLGSSAVHLHHPESMLYMLGMDGILFECDVVSSFSCSAITNLVKDLRIPDGHQPHFKAAHSMDGVLRVGSNTFDERDETALESTGAGRLAAWNGSGNWEILEHTAFYEIAGRANFGKVVYAVGWDAKSVILRVHAPRYGSKVFRLPKASHAWDHMWETEWPRIREVGTERYLLDAHGMFFELAPIAWDGSVTGVKPICQHLRVIPDFTVFAGMFVMGSNQISSVNGNNLITGQSQSGLWFGKVDDLWSFGKPQGWGAFWRRQNITKGDASDPFLMTGFDHKVIHFQGSGDCIVQVELDITGTASRIGPDKIPFLESWSIYPSSSDPLTLTGSTSSHSFAPGFSAHWVRLHVVTGNCVNASAIMFYS</sequence>
<keyword evidence="2" id="KW-1185">Reference proteome</keyword>
<dbReference type="AlphaFoldDB" id="A0A2R5H1U6"/>
<evidence type="ECO:0000313" key="1">
    <source>
        <dbReference type="EMBL" id="GBG35053.1"/>
    </source>
</evidence>
<dbReference type="InParanoid" id="A0A2R5H1U6"/>
<dbReference type="EMBL" id="BEYU01000269">
    <property type="protein sequence ID" value="GBG35053.1"/>
    <property type="molecule type" value="Genomic_DNA"/>
</dbReference>
<comment type="caution">
    <text evidence="1">The sequence shown here is derived from an EMBL/GenBank/DDBJ whole genome shotgun (WGS) entry which is preliminary data.</text>
</comment>